<keyword evidence="2" id="KW-0812">Transmembrane</keyword>
<dbReference type="OrthoDB" id="7822309at2"/>
<proteinExistence type="predicted"/>
<evidence type="ECO:0000256" key="1">
    <source>
        <dbReference type="SAM" id="Coils"/>
    </source>
</evidence>
<evidence type="ECO:0000256" key="2">
    <source>
        <dbReference type="SAM" id="Phobius"/>
    </source>
</evidence>
<comment type="caution">
    <text evidence="3">The sequence shown here is derived from an EMBL/GenBank/DDBJ whole genome shotgun (WGS) entry which is preliminary data.</text>
</comment>
<keyword evidence="2" id="KW-0472">Membrane</keyword>
<feature type="transmembrane region" description="Helical" evidence="2">
    <location>
        <begin position="108"/>
        <end position="126"/>
    </location>
</feature>
<evidence type="ECO:0000313" key="3">
    <source>
        <dbReference type="EMBL" id="RAK19046.1"/>
    </source>
</evidence>
<name>A0A327YG06_9RHOB</name>
<reference evidence="3 4" key="1">
    <citation type="submission" date="2018-06" db="EMBL/GenBank/DDBJ databases">
        <title>Genomic Encyclopedia of Archaeal and Bacterial Type Strains, Phase II (KMG-II): from individual species to whole genera.</title>
        <authorList>
            <person name="Goeker M."/>
        </authorList>
    </citation>
    <scope>NUCLEOTIDE SEQUENCE [LARGE SCALE GENOMIC DNA]</scope>
    <source>
        <strain evidence="3 4">DSM 22011</strain>
    </source>
</reference>
<gene>
    <name evidence="3" type="ORF">ATI53_101088</name>
</gene>
<protein>
    <submittedName>
        <fullName evidence="3">Uncharacterized protein</fullName>
    </submittedName>
</protein>
<sequence>MTALKEYDRLEASGLWRPEPDAQRREVIVSLGDASLTISEFSGRALAHWSLAAVRRANKGQRPAIYHPDGDADETLELRDDAEDMIDAIERLLRAIDRRRPKPGKLRVALLSGFAAAVLGAVVFWLPGALVAHTEQVVPTVKRDEIGAALLSRITRIAGQPCMTDEARTPLRHLALRILGEARQGDLVVLPDGVRDTAHLPGGLILMNRTILEAHEDPDIAAGYILTEALRARRADPLGELLDHAGLWAALQLLTTGQLPEAALDRYAESLLTRTVRPVPTQDLLAAFDAAQLRSTPYAFALDGSGESTFDLIDADPHATDGSRPVLSDADWVRLQGICSG</sequence>
<evidence type="ECO:0000313" key="4">
    <source>
        <dbReference type="Proteomes" id="UP000249165"/>
    </source>
</evidence>
<accession>A0A327YG06</accession>
<dbReference type="AlphaFoldDB" id="A0A327YG06"/>
<dbReference type="RefSeq" id="WP_111550129.1">
    <property type="nucleotide sequence ID" value="NZ_LIGK01000009.1"/>
</dbReference>
<dbReference type="Proteomes" id="UP000249165">
    <property type="component" value="Unassembled WGS sequence"/>
</dbReference>
<keyword evidence="4" id="KW-1185">Reference proteome</keyword>
<keyword evidence="1" id="KW-0175">Coiled coil</keyword>
<dbReference type="EMBL" id="QLMG01000010">
    <property type="protein sequence ID" value="RAK19046.1"/>
    <property type="molecule type" value="Genomic_DNA"/>
</dbReference>
<keyword evidence="2" id="KW-1133">Transmembrane helix</keyword>
<feature type="coiled-coil region" evidence="1">
    <location>
        <begin position="72"/>
        <end position="99"/>
    </location>
</feature>
<organism evidence="3 4">
    <name type="scientific">Salipiger aestuarii</name>
    <dbReference type="NCBI Taxonomy" id="568098"/>
    <lineage>
        <taxon>Bacteria</taxon>
        <taxon>Pseudomonadati</taxon>
        <taxon>Pseudomonadota</taxon>
        <taxon>Alphaproteobacteria</taxon>
        <taxon>Rhodobacterales</taxon>
        <taxon>Roseobacteraceae</taxon>
        <taxon>Salipiger</taxon>
    </lineage>
</organism>